<gene>
    <name evidence="4" type="primary">lepB</name>
    <name evidence="4" type="ORF">ACFOKA_13485</name>
</gene>
<comment type="subcellular location">
    <subcellularLocation>
        <location evidence="2">Membrane</location>
        <topology evidence="2">Single-pass type II membrane protein</topology>
    </subcellularLocation>
</comment>
<dbReference type="Gene3D" id="2.10.109.10">
    <property type="entry name" value="Umud Fragment, subunit A"/>
    <property type="match status" value="1"/>
</dbReference>
<keyword evidence="2 4" id="KW-0378">Hydrolase</keyword>
<organism evidence="4 5">
    <name type="scientific">Kordiimonas pumila</name>
    <dbReference type="NCBI Taxonomy" id="2161677"/>
    <lineage>
        <taxon>Bacteria</taxon>
        <taxon>Pseudomonadati</taxon>
        <taxon>Pseudomonadota</taxon>
        <taxon>Alphaproteobacteria</taxon>
        <taxon>Kordiimonadales</taxon>
        <taxon>Kordiimonadaceae</taxon>
        <taxon>Kordiimonas</taxon>
    </lineage>
</organism>
<comment type="caution">
    <text evidence="4">The sequence shown here is derived from an EMBL/GenBank/DDBJ whole genome shotgun (WGS) entry which is preliminary data.</text>
</comment>
<evidence type="ECO:0000313" key="4">
    <source>
        <dbReference type="EMBL" id="MFC3052922.1"/>
    </source>
</evidence>
<keyword evidence="2" id="KW-0645">Protease</keyword>
<dbReference type="InterPro" id="IPR019533">
    <property type="entry name" value="Peptidase_S26"/>
</dbReference>
<name>A0ABV7D6X9_9PROT</name>
<comment type="similarity">
    <text evidence="2">Belongs to the peptidase S26 family.</text>
</comment>
<evidence type="ECO:0000256" key="2">
    <source>
        <dbReference type="RuleBase" id="RU362042"/>
    </source>
</evidence>
<sequence length="158" mass="17730">MITAFLFAALMLFPEEDTCTTTETTISGNSMQGLLWDKQNITVYSFGCDTPSRYDYILFTHPETPNAVVKQLWGLPGDILRVEDDGHFYINDVMVMTPFSKPYLLLGAYKTRFKEIEGILDGYMLLGHPGSLDSARVGLLPESSFLGYVKKAEPYDGH</sequence>
<keyword evidence="5" id="KW-1185">Reference proteome</keyword>
<proteinExistence type="inferred from homology"/>
<dbReference type="RefSeq" id="WP_194213445.1">
    <property type="nucleotide sequence ID" value="NZ_CP061205.1"/>
</dbReference>
<feature type="domain" description="Peptidase S26" evidence="3">
    <location>
        <begin position="17"/>
        <end position="149"/>
    </location>
</feature>
<dbReference type="SUPFAM" id="SSF51306">
    <property type="entry name" value="LexA/Signal peptidase"/>
    <property type="match status" value="1"/>
</dbReference>
<dbReference type="EMBL" id="JBHRSL010000010">
    <property type="protein sequence ID" value="MFC3052922.1"/>
    <property type="molecule type" value="Genomic_DNA"/>
</dbReference>
<dbReference type="EC" id="3.4.21.89" evidence="2"/>
<dbReference type="InterPro" id="IPR000223">
    <property type="entry name" value="Pept_S26A_signal_pept_1"/>
</dbReference>
<evidence type="ECO:0000259" key="3">
    <source>
        <dbReference type="Pfam" id="PF10502"/>
    </source>
</evidence>
<dbReference type="GO" id="GO:0009003">
    <property type="term" value="F:signal peptidase activity"/>
    <property type="evidence" value="ECO:0007669"/>
    <property type="project" value="UniProtKB-EC"/>
</dbReference>
<dbReference type="Pfam" id="PF10502">
    <property type="entry name" value="Peptidase_S26"/>
    <property type="match status" value="1"/>
</dbReference>
<protein>
    <recommendedName>
        <fullName evidence="1 2">Signal peptidase I</fullName>
        <ecNumber evidence="2">3.4.21.89</ecNumber>
    </recommendedName>
</protein>
<dbReference type="InterPro" id="IPR036286">
    <property type="entry name" value="LexA/Signal_pep-like_sf"/>
</dbReference>
<evidence type="ECO:0000313" key="5">
    <source>
        <dbReference type="Proteomes" id="UP001595444"/>
    </source>
</evidence>
<comment type="catalytic activity">
    <reaction evidence="2">
        <text>Cleavage of hydrophobic, N-terminal signal or leader sequences from secreted and periplasmic proteins.</text>
        <dbReference type="EC" id="3.4.21.89"/>
    </reaction>
</comment>
<evidence type="ECO:0000256" key="1">
    <source>
        <dbReference type="ARBA" id="ARBA00019232"/>
    </source>
</evidence>
<dbReference type="Proteomes" id="UP001595444">
    <property type="component" value="Unassembled WGS sequence"/>
</dbReference>
<dbReference type="NCBIfam" id="TIGR02227">
    <property type="entry name" value="sigpep_I_bact"/>
    <property type="match status" value="1"/>
</dbReference>
<accession>A0ABV7D6X9</accession>
<reference evidence="5" key="1">
    <citation type="journal article" date="2019" name="Int. J. Syst. Evol. Microbiol.">
        <title>The Global Catalogue of Microorganisms (GCM) 10K type strain sequencing project: providing services to taxonomists for standard genome sequencing and annotation.</title>
        <authorList>
            <consortium name="The Broad Institute Genomics Platform"/>
            <consortium name="The Broad Institute Genome Sequencing Center for Infectious Disease"/>
            <person name="Wu L."/>
            <person name="Ma J."/>
        </authorList>
    </citation>
    <scope>NUCLEOTIDE SEQUENCE [LARGE SCALE GENOMIC DNA]</scope>
    <source>
        <strain evidence="5">KCTC 62164</strain>
    </source>
</reference>